<keyword evidence="5 7" id="KW-1133">Transmembrane helix</keyword>
<dbReference type="PANTHER" id="PTHR34584:SF1">
    <property type="entry name" value="NA(+)_H(+) ANTIPORTER SUBUNIT E1"/>
    <property type="match status" value="1"/>
</dbReference>
<feature type="transmembrane region" description="Helical" evidence="7">
    <location>
        <begin position="58"/>
        <end position="82"/>
    </location>
</feature>
<dbReference type="PANTHER" id="PTHR34584">
    <property type="entry name" value="NA(+)/H(+) ANTIPORTER SUBUNIT E1"/>
    <property type="match status" value="1"/>
</dbReference>
<dbReference type="InterPro" id="IPR002758">
    <property type="entry name" value="Cation_antiport_E"/>
</dbReference>
<keyword evidence="6 7" id="KW-0472">Membrane</keyword>
<name>A0A411YYB8_9RHOB</name>
<dbReference type="PIRSF" id="PIRSF019239">
    <property type="entry name" value="MrpE"/>
    <property type="match status" value="1"/>
</dbReference>
<evidence type="ECO:0000313" key="9">
    <source>
        <dbReference type="Proteomes" id="UP000284547"/>
    </source>
</evidence>
<dbReference type="NCBIfam" id="NF006520">
    <property type="entry name" value="PRK08965.1-4"/>
    <property type="match status" value="1"/>
</dbReference>
<protein>
    <submittedName>
        <fullName evidence="8">Na+/H+ antiporter subunit E</fullName>
    </submittedName>
</protein>
<keyword evidence="9" id="KW-1185">Reference proteome</keyword>
<feature type="transmembrane region" description="Helical" evidence="7">
    <location>
        <begin position="27"/>
        <end position="46"/>
    </location>
</feature>
<evidence type="ECO:0000256" key="5">
    <source>
        <dbReference type="ARBA" id="ARBA00022989"/>
    </source>
</evidence>
<dbReference type="Pfam" id="PF01899">
    <property type="entry name" value="MNHE"/>
    <property type="match status" value="1"/>
</dbReference>
<dbReference type="GO" id="GO:0008324">
    <property type="term" value="F:monoatomic cation transmembrane transporter activity"/>
    <property type="evidence" value="ECO:0007669"/>
    <property type="project" value="InterPro"/>
</dbReference>
<dbReference type="Proteomes" id="UP000284547">
    <property type="component" value="Unassembled WGS sequence"/>
</dbReference>
<organism evidence="8 9">
    <name type="scientific">Pseudotabrizicola alkalilacus</name>
    <dbReference type="NCBI Taxonomy" id="2305252"/>
    <lineage>
        <taxon>Bacteria</taxon>
        <taxon>Pseudomonadati</taxon>
        <taxon>Pseudomonadota</taxon>
        <taxon>Alphaproteobacteria</taxon>
        <taxon>Rhodobacterales</taxon>
        <taxon>Paracoccaceae</taxon>
        <taxon>Pseudotabrizicola</taxon>
    </lineage>
</organism>
<evidence type="ECO:0000256" key="7">
    <source>
        <dbReference type="SAM" id="Phobius"/>
    </source>
</evidence>
<comment type="caution">
    <text evidence="8">The sequence shown here is derived from an EMBL/GenBank/DDBJ whole genome shotgun (WGS) entry which is preliminary data.</text>
</comment>
<dbReference type="RefSeq" id="WP_118155351.1">
    <property type="nucleotide sequence ID" value="NZ_QWEY01000011.1"/>
</dbReference>
<evidence type="ECO:0000256" key="6">
    <source>
        <dbReference type="ARBA" id="ARBA00023136"/>
    </source>
</evidence>
<dbReference type="OrthoDB" id="9807187at2"/>
<feature type="transmembrane region" description="Helical" evidence="7">
    <location>
        <begin position="105"/>
        <end position="123"/>
    </location>
</feature>
<evidence type="ECO:0000256" key="4">
    <source>
        <dbReference type="ARBA" id="ARBA00022692"/>
    </source>
</evidence>
<comment type="similarity">
    <text evidence="2">Belongs to the CPA3 antiporters (TC 2.A.63) subunit E family.</text>
</comment>
<evidence type="ECO:0000256" key="3">
    <source>
        <dbReference type="ARBA" id="ARBA00022475"/>
    </source>
</evidence>
<dbReference type="GO" id="GO:0005886">
    <property type="term" value="C:plasma membrane"/>
    <property type="evidence" value="ECO:0007669"/>
    <property type="project" value="UniProtKB-SubCell"/>
</dbReference>
<evidence type="ECO:0000256" key="2">
    <source>
        <dbReference type="ARBA" id="ARBA00006228"/>
    </source>
</evidence>
<comment type="subcellular location">
    <subcellularLocation>
        <location evidence="1">Cell membrane</location>
        <topology evidence="1">Multi-pass membrane protein</topology>
    </subcellularLocation>
</comment>
<dbReference type="EMBL" id="QWEY01000011">
    <property type="protein sequence ID" value="RGP35871.1"/>
    <property type="molecule type" value="Genomic_DNA"/>
</dbReference>
<evidence type="ECO:0000313" key="8">
    <source>
        <dbReference type="EMBL" id="RGP35871.1"/>
    </source>
</evidence>
<proteinExistence type="inferred from homology"/>
<accession>A0A411YYB8</accession>
<reference evidence="8 9" key="1">
    <citation type="submission" date="2018-08" db="EMBL/GenBank/DDBJ databases">
        <title>Flavobacterium tibetense sp. nov., isolated from a wetland YonghuCo on Tibetan Plateau.</title>
        <authorList>
            <person name="Phurbu D."/>
            <person name="Lu H."/>
            <person name="Xing P."/>
        </authorList>
    </citation>
    <scope>NUCLEOTIDE SEQUENCE [LARGE SCALE GENOMIC DNA]</scope>
    <source>
        <strain evidence="8 9">DJC</strain>
    </source>
</reference>
<keyword evidence="3" id="KW-1003">Cell membrane</keyword>
<sequence>MTRILPHPLLSVALVLMWLMLTRFSLGHLVLGSVISILAGLALARIEPKAPRIRSWAPLLRLVAIVSVDIVRSNWAVAWLMLTNGRHGGRTSAFVIIPLRLHDPVALALLAIILTATPGTAWLEYDREAGTLLLHVFDMIDEEDWRVLIRDRYEALLLEAFA</sequence>
<keyword evidence="4 7" id="KW-0812">Transmembrane</keyword>
<gene>
    <name evidence="8" type="ORF">D1012_17550</name>
</gene>
<dbReference type="AlphaFoldDB" id="A0A411YYB8"/>
<evidence type="ECO:0000256" key="1">
    <source>
        <dbReference type="ARBA" id="ARBA00004651"/>
    </source>
</evidence>